<keyword evidence="2" id="KW-1185">Reference proteome</keyword>
<dbReference type="AlphaFoldDB" id="A0A850PGE5"/>
<dbReference type="Proteomes" id="UP000570517">
    <property type="component" value="Unassembled WGS sequence"/>
</dbReference>
<proteinExistence type="predicted"/>
<evidence type="ECO:0000313" key="2">
    <source>
        <dbReference type="Proteomes" id="UP000570517"/>
    </source>
</evidence>
<gene>
    <name evidence="1" type="ORF">HLY00_2056</name>
</gene>
<dbReference type="EMBL" id="JABFYL010000012">
    <property type="protein sequence ID" value="NVN49172.1"/>
    <property type="molecule type" value="Genomic_DNA"/>
</dbReference>
<reference evidence="1 2" key="1">
    <citation type="submission" date="2020-05" db="EMBL/GenBank/DDBJ databases">
        <title>Draft genome sequence of Mycobacterium hippocampi DL, isolated from European seabass, Dicentrarchus labrax, reared in fish farms.</title>
        <authorList>
            <person name="Stathopoulou P."/>
            <person name="Asimakis E."/>
            <person name="Tzokas K."/>
            <person name="Batargias C."/>
            <person name="Tsiamis G."/>
        </authorList>
    </citation>
    <scope>NUCLEOTIDE SEQUENCE [LARGE SCALE GENOMIC DNA]</scope>
    <source>
        <strain evidence="1 2">DL</strain>
    </source>
</reference>
<comment type="caution">
    <text evidence="1">The sequence shown here is derived from an EMBL/GenBank/DDBJ whole genome shotgun (WGS) entry which is preliminary data.</text>
</comment>
<sequence>MQPAAGSFRQWRDVRELASFNWTDLGGCVGERKVAQVWLALKRSRPKVSLEVHTPTIA</sequence>
<name>A0A850PGE5_9MYCO</name>
<evidence type="ECO:0000313" key="1">
    <source>
        <dbReference type="EMBL" id="NVN49172.1"/>
    </source>
</evidence>
<accession>A0A850PGE5</accession>
<protein>
    <submittedName>
        <fullName evidence="1">Uncharacterized protein</fullName>
    </submittedName>
</protein>
<organism evidence="1 2">
    <name type="scientific">Mycolicibacterium hippocampi</name>
    <dbReference type="NCBI Taxonomy" id="659824"/>
    <lineage>
        <taxon>Bacteria</taxon>
        <taxon>Bacillati</taxon>
        <taxon>Actinomycetota</taxon>
        <taxon>Actinomycetes</taxon>
        <taxon>Mycobacteriales</taxon>
        <taxon>Mycobacteriaceae</taxon>
        <taxon>Mycolicibacterium</taxon>
    </lineage>
</organism>